<keyword evidence="4" id="KW-1185">Reference proteome</keyword>
<feature type="transmembrane region" description="Helical" evidence="1">
    <location>
        <begin position="39"/>
        <end position="62"/>
    </location>
</feature>
<evidence type="ECO:0000313" key="3">
    <source>
        <dbReference type="EMBL" id="KJL40536.1"/>
    </source>
</evidence>
<feature type="domain" description="SHOCT" evidence="2">
    <location>
        <begin position="98"/>
        <end position="125"/>
    </location>
</feature>
<keyword evidence="1" id="KW-0472">Membrane</keyword>
<protein>
    <recommendedName>
        <fullName evidence="2">SHOCT domain-containing protein</fullName>
    </recommendedName>
</protein>
<keyword evidence="1" id="KW-1133">Transmembrane helix</keyword>
<dbReference type="Pfam" id="PF09851">
    <property type="entry name" value="SHOCT"/>
    <property type="match status" value="1"/>
</dbReference>
<evidence type="ECO:0000259" key="2">
    <source>
        <dbReference type="Pfam" id="PF09851"/>
    </source>
</evidence>
<dbReference type="Proteomes" id="UP000033956">
    <property type="component" value="Unassembled WGS sequence"/>
</dbReference>
<evidence type="ECO:0000256" key="1">
    <source>
        <dbReference type="SAM" id="Phobius"/>
    </source>
</evidence>
<dbReference type="RefSeq" id="WP_211088138.1">
    <property type="nucleotide sequence ID" value="NZ_BAAAUP010000003.1"/>
</dbReference>
<gene>
    <name evidence="3" type="ORF">RS81_01620</name>
</gene>
<proteinExistence type="predicted"/>
<dbReference type="InterPro" id="IPR018649">
    <property type="entry name" value="SHOCT"/>
</dbReference>
<accession>A0A0M2H7H5</accession>
<keyword evidence="1" id="KW-0812">Transmembrane</keyword>
<name>A0A0M2H7H5_9MICO</name>
<dbReference type="EMBL" id="JYIZ01000046">
    <property type="protein sequence ID" value="KJL40536.1"/>
    <property type="molecule type" value="Genomic_DNA"/>
</dbReference>
<reference evidence="3 4" key="1">
    <citation type="submission" date="2015-02" db="EMBL/GenBank/DDBJ databases">
        <title>Draft genome sequences of ten Microbacterium spp. with emphasis on heavy metal contaminated environments.</title>
        <authorList>
            <person name="Corretto E."/>
        </authorList>
    </citation>
    <scope>NUCLEOTIDE SEQUENCE [LARGE SCALE GENOMIC DNA]</scope>
    <source>
        <strain evidence="3 4">DSM 12510</strain>
    </source>
</reference>
<dbReference type="STRING" id="92835.RS81_01620"/>
<dbReference type="PATRIC" id="fig|92835.4.peg.1639"/>
<comment type="caution">
    <text evidence="3">The sequence shown here is derived from an EMBL/GenBank/DDBJ whole genome shotgun (WGS) entry which is preliminary data.</text>
</comment>
<organism evidence="3 4">
    <name type="scientific">Microbacterium terrae</name>
    <dbReference type="NCBI Taxonomy" id="69369"/>
    <lineage>
        <taxon>Bacteria</taxon>
        <taxon>Bacillati</taxon>
        <taxon>Actinomycetota</taxon>
        <taxon>Actinomycetes</taxon>
        <taxon>Micrococcales</taxon>
        <taxon>Microbacteriaceae</taxon>
        <taxon>Microbacterium</taxon>
    </lineage>
</organism>
<dbReference type="GO" id="GO:0005886">
    <property type="term" value="C:plasma membrane"/>
    <property type="evidence" value="ECO:0007669"/>
    <property type="project" value="UniProtKB-SubCell"/>
</dbReference>
<sequence length="126" mass="14388">MTLWDWLLWFFWIYIFIAYLMILFQIFGDIFRDHDLNGWLKALWIIFLIVAPFLGALIYLVVRGRSMGERSMAKMRSMQADQDAYIRATAGSGASAADEIAKARDLLQSGAISQADYDRLKAKALG</sequence>
<dbReference type="AlphaFoldDB" id="A0A0M2H7H5"/>
<evidence type="ECO:0000313" key="4">
    <source>
        <dbReference type="Proteomes" id="UP000033956"/>
    </source>
</evidence>
<feature type="transmembrane region" description="Helical" evidence="1">
    <location>
        <begin position="7"/>
        <end position="27"/>
    </location>
</feature>